<feature type="compositionally biased region" description="Low complexity" evidence="1">
    <location>
        <begin position="793"/>
        <end position="804"/>
    </location>
</feature>
<feature type="region of interest" description="Disordered" evidence="1">
    <location>
        <begin position="269"/>
        <end position="292"/>
    </location>
</feature>
<gene>
    <name evidence="5" type="ORF">OEZ85_006356</name>
</gene>
<dbReference type="InterPro" id="IPR054517">
    <property type="entry name" value="SPEF2_D5"/>
</dbReference>
<evidence type="ECO:0000259" key="3">
    <source>
        <dbReference type="Pfam" id="PF06294"/>
    </source>
</evidence>
<keyword evidence="2" id="KW-0732">Signal</keyword>
<dbReference type="PANTHER" id="PTHR14919">
    <property type="entry name" value="KPL2-RELATED"/>
    <property type="match status" value="1"/>
</dbReference>
<feature type="signal peptide" evidence="2">
    <location>
        <begin position="1"/>
        <end position="20"/>
    </location>
</feature>
<protein>
    <recommendedName>
        <fullName evidence="7">Calponin-homology (CH) domain-containing protein</fullName>
    </recommendedName>
</protein>
<name>A0ABY8TUA1_TETOB</name>
<feature type="chain" id="PRO_5045937467" description="Calponin-homology (CH) domain-containing protein" evidence="2">
    <location>
        <begin position="21"/>
        <end position="1071"/>
    </location>
</feature>
<evidence type="ECO:0000313" key="5">
    <source>
        <dbReference type="EMBL" id="WIA12718.1"/>
    </source>
</evidence>
<proteinExistence type="predicted"/>
<accession>A0ABY8TUA1</accession>
<dbReference type="SUPFAM" id="SSF52540">
    <property type="entry name" value="P-loop containing nucleoside triphosphate hydrolases"/>
    <property type="match status" value="1"/>
</dbReference>
<evidence type="ECO:0000256" key="2">
    <source>
        <dbReference type="SAM" id="SignalP"/>
    </source>
</evidence>
<evidence type="ECO:0000256" key="1">
    <source>
        <dbReference type="SAM" id="MobiDB-lite"/>
    </source>
</evidence>
<dbReference type="InterPro" id="IPR036872">
    <property type="entry name" value="CH_dom_sf"/>
</dbReference>
<dbReference type="Proteomes" id="UP001244341">
    <property type="component" value="Chromosome 4b"/>
</dbReference>
<reference evidence="5 6" key="1">
    <citation type="submission" date="2023-05" db="EMBL/GenBank/DDBJ databases">
        <title>A 100% complete, gapless, phased diploid assembly of the Scenedesmus obliquus UTEX 3031 genome.</title>
        <authorList>
            <person name="Biondi T.C."/>
            <person name="Hanschen E.R."/>
            <person name="Kwon T."/>
            <person name="Eng W."/>
            <person name="Kruse C.P.S."/>
            <person name="Koehler S.I."/>
            <person name="Kunde Y."/>
            <person name="Gleasner C.D."/>
            <person name="You Mak K.T."/>
            <person name="Polle J."/>
            <person name="Hovde B.T."/>
            <person name="Starkenburg S.R."/>
        </authorList>
    </citation>
    <scope>NUCLEOTIDE SEQUENCE [LARGE SCALE GENOMIC DNA]</scope>
    <source>
        <strain evidence="5 6">DOE0152z</strain>
    </source>
</reference>
<evidence type="ECO:0000313" key="6">
    <source>
        <dbReference type="Proteomes" id="UP001244341"/>
    </source>
</evidence>
<dbReference type="Gene3D" id="3.40.50.300">
    <property type="entry name" value="P-loop containing nucleotide triphosphate hydrolases"/>
    <property type="match status" value="1"/>
</dbReference>
<feature type="region of interest" description="Disordered" evidence="1">
    <location>
        <begin position="740"/>
        <end position="804"/>
    </location>
</feature>
<organism evidence="5 6">
    <name type="scientific">Tetradesmus obliquus</name>
    <name type="common">Green alga</name>
    <name type="synonym">Acutodesmus obliquus</name>
    <dbReference type="NCBI Taxonomy" id="3088"/>
    <lineage>
        <taxon>Eukaryota</taxon>
        <taxon>Viridiplantae</taxon>
        <taxon>Chlorophyta</taxon>
        <taxon>core chlorophytes</taxon>
        <taxon>Chlorophyceae</taxon>
        <taxon>CS clade</taxon>
        <taxon>Sphaeropleales</taxon>
        <taxon>Scenedesmaceae</taxon>
        <taxon>Tetradesmus</taxon>
    </lineage>
</organism>
<dbReference type="InterPro" id="IPR027417">
    <property type="entry name" value="P-loop_NTPase"/>
</dbReference>
<evidence type="ECO:0008006" key="7">
    <source>
        <dbReference type="Google" id="ProtNLM"/>
    </source>
</evidence>
<feature type="region of interest" description="Disordered" evidence="1">
    <location>
        <begin position="663"/>
        <end position="702"/>
    </location>
</feature>
<dbReference type="InterPro" id="IPR010441">
    <property type="entry name" value="CH_2"/>
</dbReference>
<evidence type="ECO:0000259" key="4">
    <source>
        <dbReference type="Pfam" id="PF22946"/>
    </source>
</evidence>
<feature type="domain" description="CH-like" evidence="3">
    <location>
        <begin position="7"/>
        <end position="82"/>
    </location>
</feature>
<dbReference type="Pfam" id="PF06294">
    <property type="entry name" value="CH_2"/>
    <property type="match status" value="1"/>
</dbReference>
<dbReference type="InterPro" id="IPR052634">
    <property type="entry name" value="Sperm_flagellar-bone_growth"/>
</dbReference>
<dbReference type="EMBL" id="CP126211">
    <property type="protein sequence ID" value="WIA12718.1"/>
    <property type="molecule type" value="Genomic_DNA"/>
</dbReference>
<sequence>MLHILLQDFASGWLFGKLLAALNLQPDHDKFVNKGKPDAYLANYTRLQPVLAKLGVQLDPRTAQALINREPGLAGKVLYSIKQALGSMSKDMQALEHTGRTMQQFGMRTSPTRGMLEAQHYSTQHAAYQSGNLKLFEDVMRKKVGSPNALMESMHLKRFADEGSRQAMTAAELAAAEASTQQARKAAMREAELGKLAAARADKSLRLQRDEAVHATLLKHQDDREGQELRVELALAELGKHRQHQAQAAAAADAAAGIDAFEMTLKRLGGSEGGAEQDREEAAAGPGESPQATLGRIRAFAPTAAKLAEGGGEYLATIKARRQEEVAGRKEREARRRRLLVEQQTARATSESRVEAESLLEVLVRRSGEEQRLGQRLWQLRQEKDAMEADRKLREEQYAARRDKDWEETLRREAELHRSMKAQFESSTQQELATWHEQQQQRAAAKATAHHKFGEHVAWQIVQLAERVVEYRAATAGRAVPRRDWRAWVNLFLADDASLGSPVVASPEAAAETGSAQQALNTAELQEYLAGQGEWMLPAEAAASSATGATAAVPQHAALGRVVAELAALAQKLEGRQLPLPAAGGSADGVDAVLTAADAAAEQLPEKTDTSTIKAMPLKLAVAGGPFAGKTTVARATAQLYGLELLTPEQLVADAVAAAQAWEQQQQQQQEPQHPEQPTSDSQEQQQHAGQQSAEFAAAAAEPPKQVLLGQQALQELQQGTCVSDALLVELLVQGMRQARDYAPPPPEPPAVEVKGTKGGKGAAKPEPSAAGSRGSTGGAANSAGSTAGGTPGAARGSCDASSSGGAGSAVLPAHLAAAAGAQGRGFIIDGFPATAEQAVLLEKALTGLDLAAEQALVDGASLVAPPPLDALPQLQRPLVSGLDAVLVLSCKDEALAAKRALGRRLDPATGRLYHLEFDPPPANTPGLSERLVMVTAPDNDTAQVPQRLASYAASAGPLSEWLGRFSTLRRPLDGGAELAEVLAGTSDVAAGILLAKKDAQAAKAAAEAAHRAKESAEKVCRTAATDAAGHAERAKAAAESASAAVQRCKLSVEDASVSAEAEAIASKAGE</sequence>
<dbReference type="Gene3D" id="1.10.418.10">
    <property type="entry name" value="Calponin-like domain"/>
    <property type="match status" value="1"/>
</dbReference>
<feature type="compositionally biased region" description="Low complexity" evidence="1">
    <location>
        <begin position="763"/>
        <end position="786"/>
    </location>
</feature>
<keyword evidence="6" id="KW-1185">Reference proteome</keyword>
<feature type="domain" description="CPC1/SPEF2" evidence="4">
    <location>
        <begin position="363"/>
        <end position="495"/>
    </location>
</feature>
<dbReference type="PANTHER" id="PTHR14919:SF0">
    <property type="entry name" value="SPERM FLAGELLAR PROTEIN 2"/>
    <property type="match status" value="1"/>
</dbReference>
<dbReference type="Pfam" id="PF22946">
    <property type="entry name" value="SPEF2_D5"/>
    <property type="match status" value="1"/>
</dbReference>